<dbReference type="GO" id="GO:0045499">
    <property type="term" value="F:chemorepellent activity"/>
    <property type="evidence" value="ECO:0007669"/>
    <property type="project" value="TreeGrafter"/>
</dbReference>
<dbReference type="SUPFAM" id="SSF101912">
    <property type="entry name" value="Sema domain"/>
    <property type="match status" value="1"/>
</dbReference>
<evidence type="ECO:0000313" key="10">
    <source>
        <dbReference type="Ensembl" id="ENSPSIP00000007100.1"/>
    </source>
</evidence>
<evidence type="ECO:0000256" key="4">
    <source>
        <dbReference type="ARBA" id="ARBA00023157"/>
    </source>
</evidence>
<dbReference type="EMBL" id="AGCU01119585">
    <property type="status" value="NOT_ANNOTATED_CDS"/>
    <property type="molecule type" value="Genomic_DNA"/>
</dbReference>
<dbReference type="Pfam" id="PF01403">
    <property type="entry name" value="Sema"/>
    <property type="match status" value="1"/>
</dbReference>
<keyword evidence="5" id="KW-0325">Glycoprotein</keyword>
<protein>
    <submittedName>
        <fullName evidence="10">Semaphorin 7A (JohnMiltonHagen blood group)</fullName>
    </submittedName>
</protein>
<dbReference type="EMBL" id="AGCU01119589">
    <property type="status" value="NOT_ANNOTATED_CDS"/>
    <property type="molecule type" value="Genomic_DNA"/>
</dbReference>
<dbReference type="EMBL" id="AGCU01119584">
    <property type="status" value="NOT_ANNOTATED_CDS"/>
    <property type="molecule type" value="Genomic_DNA"/>
</dbReference>
<evidence type="ECO:0000256" key="6">
    <source>
        <dbReference type="PROSITE-ProRule" id="PRU00352"/>
    </source>
</evidence>
<dbReference type="EMBL" id="AGCU01119583">
    <property type="status" value="NOT_ANNOTATED_CDS"/>
    <property type="molecule type" value="Genomic_DNA"/>
</dbReference>
<dbReference type="GeneTree" id="ENSGT00940000158358"/>
<dbReference type="EMBL" id="AGCU01119581">
    <property type="status" value="NOT_ANNOTATED_CDS"/>
    <property type="molecule type" value="Genomic_DNA"/>
</dbReference>
<dbReference type="Gene3D" id="2.60.40.10">
    <property type="entry name" value="Immunoglobulins"/>
    <property type="match status" value="1"/>
</dbReference>
<dbReference type="PROSITE" id="PS50835">
    <property type="entry name" value="IG_LIKE"/>
    <property type="match status" value="1"/>
</dbReference>
<dbReference type="OMA" id="GYHMGLP"/>
<dbReference type="SMART" id="SM00423">
    <property type="entry name" value="PSI"/>
    <property type="match status" value="1"/>
</dbReference>
<dbReference type="eggNOG" id="KOG3611">
    <property type="taxonomic scope" value="Eukaryota"/>
</dbReference>
<evidence type="ECO:0000256" key="1">
    <source>
        <dbReference type="ARBA" id="ARBA00004370"/>
    </source>
</evidence>
<sequence>MGLNSHTACLSVLWTSHLFLLTAGYSTVNPRIILTAPQGEKRFHLDKNESLTTLYLQKPSLLLVGAEGTLYSFDFERASRNTEEKKNYLTFIGKFEDKLLVCGTNACSPTCWNGLDWNESSPARGLAPFAPNQNSLVLVDSPDIYSTINLHLHNGKIPRFRQVRGPKGLYTSDTVMQNPQFVKATVIKQDESYNEKIYYFFREDNPDKSLEAPANVSRVAQLCKGDKGGQGSLSASKWTTFLKAMLVCIDPATKGNFDWLQDVFIVPSEKGWKETRAYGLFSNSWGFSAVCIYSFGDIDAVFRTSKLKGYTANMPTKRPAQCLPQNHTPAETFKIADSYPEVEGRVRPVAPHHSPLFHNKNRYQKIGVHRIEARDGNTYNVLYLVTDKGHIHKMVETPHGILNILEIQPFEKPAPILAMTLDHEEAKLYVSSASEVVQLPMDMCEVYRNSCESCVLAKDPYCGWANGDCVSSTQVFPSDQACVVSLGDHAEQAVSCPLNSPDSFRNVTVEPFSRYYLDCPTKSHAATYEWRHNGSHKQVCSSAHRPCLLLLENVTHELYGHYTCVSMESGFTHTIVREWLLKRPEPSHTLMQKSQAEATSLSFWLGFLQMVALVLLFQ</sequence>
<dbReference type="GO" id="GO:0071526">
    <property type="term" value="P:semaphorin-plexin signaling pathway"/>
    <property type="evidence" value="ECO:0007669"/>
    <property type="project" value="TreeGrafter"/>
</dbReference>
<evidence type="ECO:0000256" key="3">
    <source>
        <dbReference type="ARBA" id="ARBA00023136"/>
    </source>
</evidence>
<evidence type="ECO:0000256" key="7">
    <source>
        <dbReference type="SAM" id="SignalP"/>
    </source>
</evidence>
<dbReference type="InterPro" id="IPR013783">
    <property type="entry name" value="Ig-like_fold"/>
</dbReference>
<dbReference type="InterPro" id="IPR015943">
    <property type="entry name" value="WD40/YVTN_repeat-like_dom_sf"/>
</dbReference>
<dbReference type="SMART" id="SM00630">
    <property type="entry name" value="Sema"/>
    <property type="match status" value="1"/>
</dbReference>
<dbReference type="Gene3D" id="3.30.1680.10">
    <property type="entry name" value="ligand-binding face of the semaphorins, domain 2"/>
    <property type="match status" value="1"/>
</dbReference>
<dbReference type="InterPro" id="IPR002165">
    <property type="entry name" value="Plexin_repeat"/>
</dbReference>
<dbReference type="SUPFAM" id="SSF48726">
    <property type="entry name" value="Immunoglobulin"/>
    <property type="match status" value="1"/>
</dbReference>
<organism evidence="10 11">
    <name type="scientific">Pelodiscus sinensis</name>
    <name type="common">Chinese softshell turtle</name>
    <name type="synonym">Trionyx sinensis</name>
    <dbReference type="NCBI Taxonomy" id="13735"/>
    <lineage>
        <taxon>Eukaryota</taxon>
        <taxon>Metazoa</taxon>
        <taxon>Chordata</taxon>
        <taxon>Craniata</taxon>
        <taxon>Vertebrata</taxon>
        <taxon>Euteleostomi</taxon>
        <taxon>Archelosauria</taxon>
        <taxon>Testudinata</taxon>
        <taxon>Testudines</taxon>
        <taxon>Cryptodira</taxon>
        <taxon>Trionychia</taxon>
        <taxon>Trionychidae</taxon>
        <taxon>Pelodiscus</taxon>
    </lineage>
</organism>
<dbReference type="GO" id="GO:0070374">
    <property type="term" value="P:positive regulation of ERK1 and ERK2 cascade"/>
    <property type="evidence" value="ECO:0007669"/>
    <property type="project" value="Ensembl"/>
</dbReference>
<dbReference type="Gene3D" id="2.130.10.10">
    <property type="entry name" value="YVTN repeat-like/Quinoprotein amine dehydrogenase"/>
    <property type="match status" value="1"/>
</dbReference>
<reference evidence="10" key="3">
    <citation type="submission" date="2025-08" db="UniProtKB">
        <authorList>
            <consortium name="Ensembl"/>
        </authorList>
    </citation>
    <scope>IDENTIFICATION</scope>
</reference>
<dbReference type="STRING" id="13735.ENSPSIP00000007100"/>
<dbReference type="InterPro" id="IPR036352">
    <property type="entry name" value="Semap_dom_sf"/>
</dbReference>
<feature type="domain" description="Ig-like" evidence="8">
    <location>
        <begin position="497"/>
        <end position="564"/>
    </location>
</feature>
<evidence type="ECO:0000313" key="11">
    <source>
        <dbReference type="Proteomes" id="UP000007267"/>
    </source>
</evidence>
<evidence type="ECO:0000259" key="8">
    <source>
        <dbReference type="PROSITE" id="PS50835"/>
    </source>
</evidence>
<dbReference type="Ensembl" id="ENSPSIT00000007141.1">
    <property type="protein sequence ID" value="ENSPSIP00000007100.1"/>
    <property type="gene ID" value="ENSPSIG00000006471.1"/>
</dbReference>
<proteinExistence type="inferred from homology"/>
<dbReference type="PANTHER" id="PTHR11036:SF80">
    <property type="entry name" value="SEMAPHORIN-7A"/>
    <property type="match status" value="1"/>
</dbReference>
<dbReference type="AlphaFoldDB" id="K7FGE0"/>
<dbReference type="EMBL" id="AGCU01119588">
    <property type="status" value="NOT_ANNOTATED_CDS"/>
    <property type="molecule type" value="Genomic_DNA"/>
</dbReference>
<keyword evidence="7" id="KW-0732">Signal</keyword>
<evidence type="ECO:0000256" key="2">
    <source>
        <dbReference type="ARBA" id="ARBA00009492"/>
    </source>
</evidence>
<dbReference type="GO" id="GO:0007229">
    <property type="term" value="P:integrin-mediated signaling pathway"/>
    <property type="evidence" value="ECO:0007669"/>
    <property type="project" value="Ensembl"/>
</dbReference>
<reference evidence="11" key="2">
    <citation type="journal article" date="2013" name="Nat. Genet.">
        <title>The draft genomes of soft-shell turtle and green sea turtle yield insights into the development and evolution of the turtle-specific body plan.</title>
        <authorList>
            <person name="Wang Z."/>
            <person name="Pascual-Anaya J."/>
            <person name="Zadissa A."/>
            <person name="Li W."/>
            <person name="Niimura Y."/>
            <person name="Huang Z."/>
            <person name="Li C."/>
            <person name="White S."/>
            <person name="Xiong Z."/>
            <person name="Fang D."/>
            <person name="Wang B."/>
            <person name="Ming Y."/>
            <person name="Chen Y."/>
            <person name="Zheng Y."/>
            <person name="Kuraku S."/>
            <person name="Pignatelli M."/>
            <person name="Herrero J."/>
            <person name="Beal K."/>
            <person name="Nozawa M."/>
            <person name="Li Q."/>
            <person name="Wang J."/>
            <person name="Zhang H."/>
            <person name="Yu L."/>
            <person name="Shigenobu S."/>
            <person name="Wang J."/>
            <person name="Liu J."/>
            <person name="Flicek P."/>
            <person name="Searle S."/>
            <person name="Wang J."/>
            <person name="Kuratani S."/>
            <person name="Yin Y."/>
            <person name="Aken B."/>
            <person name="Zhang G."/>
            <person name="Irie N."/>
        </authorList>
    </citation>
    <scope>NUCLEOTIDE SEQUENCE [LARGE SCALE GENOMIC DNA]</scope>
    <source>
        <strain evidence="11">Daiwa-1</strain>
    </source>
</reference>
<feature type="chain" id="PRO_5003901658" evidence="7">
    <location>
        <begin position="25"/>
        <end position="618"/>
    </location>
</feature>
<name>K7FGE0_PELSI</name>
<comment type="caution">
    <text evidence="6">Lacks conserved residue(s) required for the propagation of feature annotation.</text>
</comment>
<feature type="signal peptide" evidence="7">
    <location>
        <begin position="1"/>
        <end position="24"/>
    </location>
</feature>
<keyword evidence="3" id="KW-0472">Membrane</keyword>
<dbReference type="EMBL" id="AGCU01119590">
    <property type="status" value="NOT_ANNOTATED_CDS"/>
    <property type="molecule type" value="Genomic_DNA"/>
</dbReference>
<dbReference type="GO" id="GO:0030215">
    <property type="term" value="F:semaphorin receptor binding"/>
    <property type="evidence" value="ECO:0007669"/>
    <property type="project" value="InterPro"/>
</dbReference>
<dbReference type="GO" id="GO:0007411">
    <property type="term" value="P:axon guidance"/>
    <property type="evidence" value="ECO:0007669"/>
    <property type="project" value="TreeGrafter"/>
</dbReference>
<keyword evidence="4" id="KW-1015">Disulfide bond</keyword>
<dbReference type="PANTHER" id="PTHR11036">
    <property type="entry name" value="SEMAPHORIN"/>
    <property type="match status" value="1"/>
</dbReference>
<keyword evidence="11" id="KW-1185">Reference proteome</keyword>
<dbReference type="GO" id="GO:0030335">
    <property type="term" value="P:positive regulation of cell migration"/>
    <property type="evidence" value="ECO:0007669"/>
    <property type="project" value="TreeGrafter"/>
</dbReference>
<dbReference type="GO" id="GO:0009897">
    <property type="term" value="C:external side of plasma membrane"/>
    <property type="evidence" value="ECO:0007669"/>
    <property type="project" value="TreeGrafter"/>
</dbReference>
<dbReference type="InterPro" id="IPR016201">
    <property type="entry name" value="PSI"/>
</dbReference>
<dbReference type="PROSITE" id="PS51004">
    <property type="entry name" value="SEMA"/>
    <property type="match status" value="1"/>
</dbReference>
<dbReference type="GO" id="GO:0050727">
    <property type="term" value="P:regulation of inflammatory response"/>
    <property type="evidence" value="ECO:0007669"/>
    <property type="project" value="TreeGrafter"/>
</dbReference>
<dbReference type="InterPro" id="IPR027231">
    <property type="entry name" value="Semaphorin"/>
</dbReference>
<dbReference type="InterPro" id="IPR036179">
    <property type="entry name" value="Ig-like_dom_sf"/>
</dbReference>
<gene>
    <name evidence="10" type="primary">SEMA7A</name>
</gene>
<evidence type="ECO:0000259" key="9">
    <source>
        <dbReference type="PROSITE" id="PS51004"/>
    </source>
</evidence>
<dbReference type="GO" id="GO:0001755">
    <property type="term" value="P:neural crest cell migration"/>
    <property type="evidence" value="ECO:0007669"/>
    <property type="project" value="TreeGrafter"/>
</dbReference>
<accession>K7FGE0</accession>
<dbReference type="SUPFAM" id="SSF103575">
    <property type="entry name" value="Plexin repeat"/>
    <property type="match status" value="1"/>
</dbReference>
<comment type="subcellular location">
    <subcellularLocation>
        <location evidence="1">Membrane</location>
    </subcellularLocation>
</comment>
<dbReference type="GO" id="GO:0045773">
    <property type="term" value="P:positive regulation of axon extension"/>
    <property type="evidence" value="ECO:0007669"/>
    <property type="project" value="Ensembl"/>
</dbReference>
<dbReference type="HOGENOM" id="CLU_009051_11_1_1"/>
<reference evidence="11" key="1">
    <citation type="submission" date="2011-10" db="EMBL/GenBank/DDBJ databases">
        <authorList>
            <consortium name="Soft-shell Turtle Genome Consortium"/>
        </authorList>
    </citation>
    <scope>NUCLEOTIDE SEQUENCE [LARGE SCALE GENOMIC DNA]</scope>
    <source>
        <strain evidence="11">Daiwa-1</strain>
    </source>
</reference>
<dbReference type="EMBL" id="AGCU01119582">
    <property type="status" value="NOT_ANNOTATED_CDS"/>
    <property type="molecule type" value="Genomic_DNA"/>
</dbReference>
<dbReference type="EMBL" id="AGCU01119587">
    <property type="status" value="NOT_ANNOTATED_CDS"/>
    <property type="molecule type" value="Genomic_DNA"/>
</dbReference>
<dbReference type="FunFam" id="2.130.10.10:FF:000223">
    <property type="entry name" value="semaphorin-7A isoform X1"/>
    <property type="match status" value="1"/>
</dbReference>
<evidence type="ECO:0000256" key="5">
    <source>
        <dbReference type="ARBA" id="ARBA00023180"/>
    </source>
</evidence>
<feature type="domain" description="Sema" evidence="9">
    <location>
        <begin position="1"/>
        <end position="441"/>
    </location>
</feature>
<comment type="similarity">
    <text evidence="2">Belongs to the semaphorin family.</text>
</comment>
<dbReference type="InterPro" id="IPR007110">
    <property type="entry name" value="Ig-like_dom"/>
</dbReference>
<dbReference type="EMBL" id="AGCU01119586">
    <property type="status" value="NOT_ANNOTATED_CDS"/>
    <property type="molecule type" value="Genomic_DNA"/>
</dbReference>
<dbReference type="Proteomes" id="UP000007267">
    <property type="component" value="Unassembled WGS sequence"/>
</dbReference>
<dbReference type="GO" id="GO:0005178">
    <property type="term" value="F:integrin binding"/>
    <property type="evidence" value="ECO:0007669"/>
    <property type="project" value="TreeGrafter"/>
</dbReference>
<dbReference type="InterPro" id="IPR001627">
    <property type="entry name" value="Semap_dom"/>
</dbReference>
<dbReference type="Pfam" id="PF01437">
    <property type="entry name" value="PSI"/>
    <property type="match status" value="1"/>
</dbReference>
<reference evidence="10" key="4">
    <citation type="submission" date="2025-09" db="UniProtKB">
        <authorList>
            <consortium name="Ensembl"/>
        </authorList>
    </citation>
    <scope>IDENTIFICATION</scope>
</reference>